<feature type="binding site" evidence="8">
    <location>
        <position position="269"/>
    </location>
    <ligand>
        <name>Ca(2+)</name>
        <dbReference type="ChEBI" id="CHEBI:29108"/>
        <label>1</label>
    </ligand>
</feature>
<feature type="binding site" evidence="8">
    <location>
        <position position="227"/>
    </location>
    <ligand>
        <name>Ca(2+)</name>
        <dbReference type="ChEBI" id="CHEBI:29108"/>
        <label>2</label>
    </ligand>
</feature>
<name>A0A1I7ZHM7_9BILA</name>
<evidence type="ECO:0000259" key="11">
    <source>
        <dbReference type="SMART" id="SM00235"/>
    </source>
</evidence>
<feature type="compositionally biased region" description="Polar residues" evidence="10">
    <location>
        <begin position="20"/>
        <end position="29"/>
    </location>
</feature>
<feature type="binding site" evidence="8">
    <location>
        <position position="271"/>
    </location>
    <ligand>
        <name>Ca(2+)</name>
        <dbReference type="ChEBI" id="CHEBI:29108"/>
        <label>3</label>
    </ligand>
</feature>
<evidence type="ECO:0000256" key="7">
    <source>
        <dbReference type="PIRSR" id="PIRSR621190-1"/>
    </source>
</evidence>
<keyword evidence="4" id="KW-0378">Hydrolase</keyword>
<feature type="binding site" evidence="8">
    <location>
        <position position="271"/>
    </location>
    <ligand>
        <name>Ca(2+)</name>
        <dbReference type="ChEBI" id="CHEBI:29108"/>
        <label>1</label>
    </ligand>
</feature>
<feature type="binding site" evidence="8">
    <location>
        <position position="365"/>
    </location>
    <ligand>
        <name>Ca(2+)</name>
        <dbReference type="ChEBI" id="CHEBI:29108"/>
        <label>4</label>
    </ligand>
</feature>
<comment type="similarity">
    <text evidence="1">Belongs to the peptidase M10A family.</text>
</comment>
<evidence type="ECO:0000256" key="5">
    <source>
        <dbReference type="ARBA" id="ARBA00022833"/>
    </source>
</evidence>
<feature type="binding site" evidence="8">
    <location>
        <position position="291"/>
    </location>
    <ligand>
        <name>Zn(2+)</name>
        <dbReference type="ChEBI" id="CHEBI:29105"/>
        <label>2</label>
        <note>catalytic</note>
    </ligand>
</feature>
<keyword evidence="8" id="KW-0106">Calcium</keyword>
<dbReference type="GO" id="GO:0005615">
    <property type="term" value="C:extracellular space"/>
    <property type="evidence" value="ECO:0007669"/>
    <property type="project" value="TreeGrafter"/>
</dbReference>
<evidence type="ECO:0000256" key="10">
    <source>
        <dbReference type="SAM" id="MobiDB-lite"/>
    </source>
</evidence>
<feature type="binding site" evidence="8">
    <location>
        <position position="521"/>
    </location>
    <ligand>
        <name>Ca(2+)</name>
        <dbReference type="ChEBI" id="CHEBI:29108"/>
        <label>5</label>
    </ligand>
</feature>
<dbReference type="Gene3D" id="2.110.10.10">
    <property type="entry name" value="Hemopexin-like domain"/>
    <property type="match status" value="1"/>
</dbReference>
<dbReference type="PRINTS" id="PR00138">
    <property type="entry name" value="MATRIXIN"/>
</dbReference>
<feature type="compositionally biased region" description="Basic residues" evidence="10">
    <location>
        <begin position="1"/>
        <end position="10"/>
    </location>
</feature>
<feature type="binding site" evidence="8">
    <location>
        <position position="245"/>
    </location>
    <ligand>
        <name>Ca(2+)</name>
        <dbReference type="ChEBI" id="CHEBI:29108"/>
        <label>3</label>
    </ligand>
</feature>
<dbReference type="InterPro" id="IPR036375">
    <property type="entry name" value="Hemopexin-like_dom_sf"/>
</dbReference>
<keyword evidence="6" id="KW-0482">Metalloprotease</keyword>
<evidence type="ECO:0000256" key="9">
    <source>
        <dbReference type="PROSITE-ProRule" id="PRU01011"/>
    </source>
</evidence>
<dbReference type="InterPro" id="IPR024079">
    <property type="entry name" value="MetalloPept_cat_dom_sf"/>
</dbReference>
<dbReference type="InterPro" id="IPR018487">
    <property type="entry name" value="Hemopexin-like_repeat"/>
</dbReference>
<dbReference type="SMART" id="SM00120">
    <property type="entry name" value="HX"/>
    <property type="match status" value="3"/>
</dbReference>
<dbReference type="WBParaSite" id="L893_g26632.t1">
    <property type="protein sequence ID" value="L893_g26632.t1"/>
    <property type="gene ID" value="L893_g26632"/>
</dbReference>
<feature type="binding site" evidence="8">
    <location>
        <position position="252"/>
    </location>
    <ligand>
        <name>Zn(2+)</name>
        <dbReference type="ChEBI" id="CHEBI:29105"/>
        <label>1</label>
    </ligand>
</feature>
<feature type="binding site" evidence="8">
    <location>
        <position position="297"/>
    </location>
    <ligand>
        <name>Zn(2+)</name>
        <dbReference type="ChEBI" id="CHEBI:29105"/>
        <label>2</label>
        <note>catalytic</note>
    </ligand>
</feature>
<dbReference type="GO" id="GO:0006508">
    <property type="term" value="P:proteolysis"/>
    <property type="evidence" value="ECO:0007669"/>
    <property type="project" value="UniProtKB-KW"/>
</dbReference>
<feature type="repeat" description="Hemopexin" evidence="9">
    <location>
        <begin position="361"/>
        <end position="407"/>
    </location>
</feature>
<feature type="domain" description="Peptidase metallopeptidase" evidence="11">
    <location>
        <begin position="176"/>
        <end position="334"/>
    </location>
</feature>
<feature type="binding site" evidence="8">
    <location>
        <position position="367"/>
    </location>
    <ligand>
        <name>Ca(2+)</name>
        <dbReference type="ChEBI" id="CHEBI:29108"/>
        <label>5</label>
    </ligand>
</feature>
<comment type="cofactor">
    <cofactor evidence="8">
        <name>Ca(2+)</name>
        <dbReference type="ChEBI" id="CHEBI:29108"/>
    </cofactor>
    <text evidence="8">Can bind about 5 Ca(2+) ions per subunit.</text>
</comment>
<keyword evidence="2" id="KW-0645">Protease</keyword>
<feature type="binding site" evidence="8">
    <location>
        <position position="518"/>
    </location>
    <ligand>
        <name>Ca(2+)</name>
        <dbReference type="ChEBI" id="CHEBI:29108"/>
        <label>4</label>
    </ligand>
</feature>
<feature type="compositionally biased region" description="Basic residues" evidence="10">
    <location>
        <begin position="87"/>
        <end position="101"/>
    </location>
</feature>
<feature type="binding site" evidence="8">
    <location>
        <position position="244"/>
    </location>
    <ligand>
        <name>Ca(2+)</name>
        <dbReference type="ChEBI" id="CHEBI:29108"/>
        <label>3</label>
    </ligand>
</feature>
<feature type="binding site" evidence="8">
    <location>
        <position position="306"/>
    </location>
    <ligand>
        <name>Zn(2+)</name>
        <dbReference type="ChEBI" id="CHEBI:29105"/>
        <label>2</label>
        <note>catalytic</note>
    </ligand>
</feature>
<feature type="active site" evidence="7">
    <location>
        <position position="288"/>
    </location>
</feature>
<evidence type="ECO:0000256" key="8">
    <source>
        <dbReference type="PIRSR" id="PIRSR621190-2"/>
    </source>
</evidence>
<dbReference type="Proteomes" id="UP000095287">
    <property type="component" value="Unplaced"/>
</dbReference>
<dbReference type="GO" id="GO:0004222">
    <property type="term" value="F:metalloendopeptidase activity"/>
    <property type="evidence" value="ECO:0007669"/>
    <property type="project" value="InterPro"/>
</dbReference>
<dbReference type="PANTHER" id="PTHR10201:SF309">
    <property type="entry name" value="PEPTIDASE METALLOPEPTIDASE DOMAIN-CONTAINING PROTEIN"/>
    <property type="match status" value="1"/>
</dbReference>
<keyword evidence="3 8" id="KW-0479">Metal-binding</keyword>
<dbReference type="Gene3D" id="3.40.390.10">
    <property type="entry name" value="Collagenase (Catalytic Domain)"/>
    <property type="match status" value="1"/>
</dbReference>
<dbReference type="GO" id="GO:0030198">
    <property type="term" value="P:extracellular matrix organization"/>
    <property type="evidence" value="ECO:0007669"/>
    <property type="project" value="TreeGrafter"/>
</dbReference>
<feature type="binding site" evidence="8">
    <location>
        <position position="413"/>
    </location>
    <ligand>
        <name>Ca(2+)</name>
        <dbReference type="ChEBI" id="CHEBI:29108"/>
        <label>4</label>
    </ligand>
</feature>
<dbReference type="GO" id="GO:0030574">
    <property type="term" value="P:collagen catabolic process"/>
    <property type="evidence" value="ECO:0007669"/>
    <property type="project" value="TreeGrafter"/>
</dbReference>
<dbReference type="InterPro" id="IPR021190">
    <property type="entry name" value="Pept_M10A"/>
</dbReference>
<sequence>MEANRIRRNREGRQGYNAKNGGSFTNGIEHTNKQIRARFRSTRTENSGNQMRGRNVRKIHKSERLKSAEEEEEAGDEAAATRENTAGRRRKEGKFGRRRTFRVSEAPSESHGGESREALLRAESMKKARKQTFADSDYRTLSCCIQALRHTGPAGLLRLRYGDPYGTLPGKTLCYRISRYPRPELHRRLPPTVLRKYAENALLYAVKVWQQAIAVKFEPCGSARRADLDVVFATFYHGDEYPFDGVGNEVAHAFFPSHRERRGQIHIDDNEPWGPSRGRNLFWVLAHELGHSLGLDHAPPGVDSIMTAQYRGYETSLPRLFPYDYRRIQAKYDAPEENSVVEELPVPGELRESNPADLCSGEGLDTIFTLPDGNLYVARADLYWVLSTNHSQIAGFPKRLSELFGPSISGPLDAIFTDRFDWTWVVKGNQAWKVDASGEQIVVGGPTPLREASPFSNLAHSGVGTVLAINAQQSTQPSVFFLGNKYWVDDNYDGSSDDNTEHDLAEVLGPSEAPQRIDAAVWLPFGGSFVFSGSKFWKVELERRTLKALPGYPRSIATFLGC</sequence>
<evidence type="ECO:0000256" key="6">
    <source>
        <dbReference type="ARBA" id="ARBA00023049"/>
    </source>
</evidence>
<feature type="region of interest" description="Disordered" evidence="10">
    <location>
        <begin position="1"/>
        <end position="117"/>
    </location>
</feature>
<reference evidence="13" key="1">
    <citation type="submission" date="2016-11" db="UniProtKB">
        <authorList>
            <consortium name="WormBaseParasite"/>
        </authorList>
    </citation>
    <scope>IDENTIFICATION</scope>
</reference>
<dbReference type="Pfam" id="PF00413">
    <property type="entry name" value="Peptidase_M10"/>
    <property type="match status" value="1"/>
</dbReference>
<feature type="repeat" description="Hemopexin" evidence="9">
    <location>
        <begin position="514"/>
        <end position="562"/>
    </location>
</feature>
<accession>A0A1I7ZHM7</accession>
<dbReference type="InterPro" id="IPR001818">
    <property type="entry name" value="Pept_M10_metallopeptidase"/>
</dbReference>
<dbReference type="InterPro" id="IPR033739">
    <property type="entry name" value="M10A_MMP"/>
</dbReference>
<protein>
    <submittedName>
        <fullName evidence="13">ZnMc domain-containing protein</fullName>
    </submittedName>
</protein>
<keyword evidence="5 8" id="KW-0862">Zinc</keyword>
<dbReference type="InterPro" id="IPR006026">
    <property type="entry name" value="Peptidase_Metallo"/>
</dbReference>
<organism evidence="12 13">
    <name type="scientific">Steinernema glaseri</name>
    <dbReference type="NCBI Taxonomy" id="37863"/>
    <lineage>
        <taxon>Eukaryota</taxon>
        <taxon>Metazoa</taxon>
        <taxon>Ecdysozoa</taxon>
        <taxon>Nematoda</taxon>
        <taxon>Chromadorea</taxon>
        <taxon>Rhabditida</taxon>
        <taxon>Tylenchina</taxon>
        <taxon>Panagrolaimomorpha</taxon>
        <taxon>Strongyloidoidea</taxon>
        <taxon>Steinernematidae</taxon>
        <taxon>Steinernema</taxon>
    </lineage>
</organism>
<feature type="binding site" evidence="8">
    <location>
        <position position="287"/>
    </location>
    <ligand>
        <name>Zn(2+)</name>
        <dbReference type="ChEBI" id="CHEBI:29105"/>
        <label>2</label>
        <note>catalytic</note>
    </ligand>
</feature>
<feature type="binding site" evidence="8">
    <location>
        <position position="268"/>
    </location>
    <ligand>
        <name>Ca(2+)</name>
        <dbReference type="ChEBI" id="CHEBI:29108"/>
        <label>3</label>
    </ligand>
</feature>
<dbReference type="GO" id="GO:0031012">
    <property type="term" value="C:extracellular matrix"/>
    <property type="evidence" value="ECO:0007669"/>
    <property type="project" value="InterPro"/>
</dbReference>
<dbReference type="CDD" id="cd04278">
    <property type="entry name" value="ZnMc_MMP"/>
    <property type="match status" value="1"/>
</dbReference>
<evidence type="ECO:0000256" key="4">
    <source>
        <dbReference type="ARBA" id="ARBA00022801"/>
    </source>
</evidence>
<comment type="cofactor">
    <cofactor evidence="8">
        <name>Zn(2+)</name>
        <dbReference type="ChEBI" id="CHEBI:29105"/>
    </cofactor>
    <text evidence="8">Binds 2 Zn(2+) ions per subunit.</text>
</comment>
<proteinExistence type="inferred from homology"/>
<dbReference type="GO" id="GO:0008270">
    <property type="term" value="F:zinc ion binding"/>
    <property type="evidence" value="ECO:0007669"/>
    <property type="project" value="InterPro"/>
</dbReference>
<dbReference type="SUPFAM" id="SSF55486">
    <property type="entry name" value="Metalloproteases ('zincins'), catalytic domain"/>
    <property type="match status" value="1"/>
</dbReference>
<evidence type="ECO:0000256" key="3">
    <source>
        <dbReference type="ARBA" id="ARBA00022723"/>
    </source>
</evidence>
<feature type="binding site" evidence="8">
    <location>
        <position position="237"/>
    </location>
    <ligand>
        <name>Zn(2+)</name>
        <dbReference type="ChEBI" id="CHEBI:29105"/>
        <label>1</label>
    </ligand>
</feature>
<evidence type="ECO:0000256" key="1">
    <source>
        <dbReference type="ARBA" id="ARBA00010370"/>
    </source>
</evidence>
<feature type="binding site" evidence="8">
    <location>
        <position position="239"/>
    </location>
    <ligand>
        <name>Zn(2+)</name>
        <dbReference type="ChEBI" id="CHEBI:29105"/>
        <label>1</label>
    </ligand>
</feature>
<evidence type="ECO:0000313" key="13">
    <source>
        <dbReference type="WBParaSite" id="L893_g26632.t1"/>
    </source>
</evidence>
<feature type="binding site" evidence="8">
    <location>
        <position position="266"/>
    </location>
    <ligand>
        <name>Zn(2+)</name>
        <dbReference type="ChEBI" id="CHEBI:29105"/>
        <label>1</label>
    </ligand>
</feature>
<keyword evidence="12" id="KW-1185">Reference proteome</keyword>
<dbReference type="PANTHER" id="PTHR10201">
    <property type="entry name" value="MATRIX METALLOPROTEINASE"/>
    <property type="match status" value="1"/>
</dbReference>
<dbReference type="AlphaFoldDB" id="A0A1I7ZHM7"/>
<dbReference type="SMART" id="SM00235">
    <property type="entry name" value="ZnMc"/>
    <property type="match status" value="1"/>
</dbReference>
<dbReference type="PROSITE" id="PS51642">
    <property type="entry name" value="HEMOPEXIN_2"/>
    <property type="match status" value="2"/>
</dbReference>
<evidence type="ECO:0000256" key="2">
    <source>
        <dbReference type="ARBA" id="ARBA00022670"/>
    </source>
</evidence>
<evidence type="ECO:0000313" key="12">
    <source>
        <dbReference type="Proteomes" id="UP000095287"/>
    </source>
</evidence>
<dbReference type="SUPFAM" id="SSF50923">
    <property type="entry name" value="Hemopexin-like domain"/>
    <property type="match status" value="1"/>
</dbReference>
<dbReference type="Pfam" id="PF00045">
    <property type="entry name" value="Hemopexin"/>
    <property type="match status" value="1"/>
</dbReference>